<evidence type="ECO:0000259" key="2">
    <source>
        <dbReference type="PROSITE" id="PS51444"/>
    </source>
</evidence>
<proteinExistence type="predicted"/>
<accession>A0A9Y1BS88</accession>
<reference evidence="3" key="1">
    <citation type="journal article" date="2022" name="Nat. Microbiol.">
        <title>Unique mobile elements and scalable gene flow at the prokaryote-eukaryote boundary revealed by circularized Asgard archaea genomes.</title>
        <authorList>
            <person name="Wu F."/>
            <person name="Speth D.R."/>
            <person name="Philosof A."/>
            <person name="Cremiere A."/>
            <person name="Narayanan A."/>
            <person name="Barco R.A."/>
            <person name="Connon S.A."/>
            <person name="Amend J.P."/>
            <person name="Antoshechkin I.A."/>
            <person name="Orphan V.J."/>
        </authorList>
    </citation>
    <scope>NUCLEOTIDE SEQUENCE</scope>
    <source>
        <strain evidence="3">PR6</strain>
    </source>
</reference>
<feature type="domain" description="FH2" evidence="2">
    <location>
        <begin position="1"/>
        <end position="201"/>
    </location>
</feature>
<feature type="coiled-coil region" evidence="1">
    <location>
        <begin position="83"/>
        <end position="211"/>
    </location>
</feature>
<dbReference type="InterPro" id="IPR015425">
    <property type="entry name" value="FH2_Formin"/>
</dbReference>
<organism evidence="3">
    <name type="scientific">Candidatus Heimdallarchaeum endolithica</name>
    <dbReference type="NCBI Taxonomy" id="2876572"/>
    <lineage>
        <taxon>Archaea</taxon>
        <taxon>Promethearchaeati</taxon>
        <taxon>Candidatus Heimdallarchaeota</taxon>
        <taxon>Candidatus Heimdallarchaeia (ex Rinke et al. 2021) (nom. nud.)</taxon>
        <taxon>Candidatus Heimdallarchaeales</taxon>
        <taxon>Candidatus Heimdallarchaeaceae</taxon>
        <taxon>Candidatus Heimdallarchaeum</taxon>
    </lineage>
</organism>
<evidence type="ECO:0000256" key="1">
    <source>
        <dbReference type="SAM" id="Coils"/>
    </source>
</evidence>
<keyword evidence="1" id="KW-0175">Coiled coil</keyword>
<sequence length="283" mass="32889">MAKGKDIEQILESVVKIADTLSELKSSIEVQLDVQKKDNTKKITDLKEDLKQYINDTEKNFNNKIMDISELIISRSNLQDKKIEELKNEISNSSSHLEEMNKMIEKKEEEIKRLNTLLDEKEALISQLKEKQVMIEKDLEAKMREFNNLKLETEQLNVENTDLSSKVIDLERQLKDKKEELEKIKQEKEQLKEEKEKSIAQEKEFQETKREEQSSLLRILLNSTDHGRVFLALQDSKSNSLTLDELTAILNSSAVEVKRAVSFMHEIGVVIYKPESRRVILAS</sequence>
<dbReference type="AlphaFoldDB" id="A0A9Y1BS88"/>
<evidence type="ECO:0000313" key="3">
    <source>
        <dbReference type="EMBL" id="UJG44253.1"/>
    </source>
</evidence>
<dbReference type="PROSITE" id="PS51444">
    <property type="entry name" value="FH2"/>
    <property type="match status" value="1"/>
</dbReference>
<dbReference type="EMBL" id="CP084167">
    <property type="protein sequence ID" value="UJG44253.1"/>
    <property type="molecule type" value="Genomic_DNA"/>
</dbReference>
<name>A0A9Y1BS88_9ARCH</name>
<gene>
    <name evidence="3" type="ORF">K9W46_03495</name>
</gene>
<dbReference type="Proteomes" id="UP001200513">
    <property type="component" value="Chromosome"/>
</dbReference>
<protein>
    <recommendedName>
        <fullName evidence="2">FH2 domain-containing protein</fullName>
    </recommendedName>
</protein>